<evidence type="ECO:0000256" key="10">
    <source>
        <dbReference type="SAM" id="MobiDB-lite"/>
    </source>
</evidence>
<keyword evidence="9" id="KW-0460">Magnesium</keyword>
<comment type="caution">
    <text evidence="12">The sequence shown here is derived from an EMBL/GenBank/DDBJ whole genome shotgun (WGS) entry which is preliminary data.</text>
</comment>
<dbReference type="Pfam" id="PF01450">
    <property type="entry name" value="KARI_C"/>
    <property type="match status" value="1"/>
</dbReference>
<evidence type="ECO:0000256" key="4">
    <source>
        <dbReference type="ARBA" id="ARBA00010318"/>
    </source>
</evidence>
<comment type="cofactor">
    <cofactor evidence="1">
        <name>Mg(2+)</name>
        <dbReference type="ChEBI" id="CHEBI:18420"/>
    </cofactor>
</comment>
<keyword evidence="5 9" id="KW-0028">Amino-acid biosynthesis</keyword>
<gene>
    <name evidence="12" type="ORF">C1SCF055_LOCUS18135</name>
</gene>
<dbReference type="PANTHER" id="PTHR21371:SF1">
    <property type="entry name" value="KETOL-ACID REDUCTOISOMERASE, MITOCHONDRIAL"/>
    <property type="match status" value="1"/>
</dbReference>
<dbReference type="GO" id="GO:0046872">
    <property type="term" value="F:metal ion binding"/>
    <property type="evidence" value="ECO:0007669"/>
    <property type="project" value="UniProtKB-UniRule"/>
</dbReference>
<evidence type="ECO:0000256" key="1">
    <source>
        <dbReference type="ARBA" id="ARBA00001946"/>
    </source>
</evidence>
<dbReference type="AlphaFoldDB" id="A0A9P1CIC3"/>
<dbReference type="GO" id="GO:0005829">
    <property type="term" value="C:cytosol"/>
    <property type="evidence" value="ECO:0007669"/>
    <property type="project" value="TreeGrafter"/>
</dbReference>
<dbReference type="PANTHER" id="PTHR21371">
    <property type="entry name" value="KETOL-ACID REDUCTOISOMERASE, MITOCHONDRIAL"/>
    <property type="match status" value="1"/>
</dbReference>
<dbReference type="EMBL" id="CAMXCT030001559">
    <property type="protein sequence ID" value="CAL4778520.1"/>
    <property type="molecule type" value="Genomic_DNA"/>
</dbReference>
<protein>
    <recommendedName>
        <fullName evidence="8">Acetohydroxy-acid reductoisomerase</fullName>
    </recommendedName>
    <alternativeName>
        <fullName evidence="7">Alpha-keto-beta-hydroxylacyl reductoisomerase</fullName>
    </alternativeName>
</protein>
<keyword evidence="14" id="KW-1185">Reference proteome</keyword>
<dbReference type="InterPro" id="IPR013023">
    <property type="entry name" value="KARI"/>
</dbReference>
<dbReference type="EMBL" id="CAMXCT020001559">
    <property type="protein sequence ID" value="CAL1144583.1"/>
    <property type="molecule type" value="Genomic_DNA"/>
</dbReference>
<evidence type="ECO:0000313" key="14">
    <source>
        <dbReference type="Proteomes" id="UP001152797"/>
    </source>
</evidence>
<sequence>MMKDWDNDDANLLKWRQETAETGFEKTPAGSMQIKEQEYFDNAILMVAMIKAGVELAFEEMVKVGMKPESAYYESLHETPLIANTIARKKLYEMNKVISDTAEYGCYLYTQACVPLLKDFMAKVDTSVVGTKYNKGPTAEFGEGPGGRAESFKKKLDHTGPQGTWDTCQLQVWRGWLVV</sequence>
<feature type="binding site" evidence="9">
    <location>
        <position position="74"/>
    </location>
    <ligand>
        <name>Mg(2+)</name>
        <dbReference type="ChEBI" id="CHEBI:18420"/>
        <label>2</label>
    </ligand>
</feature>
<evidence type="ECO:0000313" key="12">
    <source>
        <dbReference type="EMBL" id="CAI3991208.1"/>
    </source>
</evidence>
<feature type="binding site" evidence="9">
    <location>
        <position position="99"/>
    </location>
    <ligand>
        <name>substrate</name>
    </ligand>
</feature>
<dbReference type="InterPro" id="IPR013328">
    <property type="entry name" value="6PGD_dom2"/>
</dbReference>
<reference evidence="12" key="1">
    <citation type="submission" date="2022-10" db="EMBL/GenBank/DDBJ databases">
        <authorList>
            <person name="Chen Y."/>
            <person name="Dougan E. K."/>
            <person name="Chan C."/>
            <person name="Rhodes N."/>
            <person name="Thang M."/>
        </authorList>
    </citation>
    <scope>NUCLEOTIDE SEQUENCE</scope>
</reference>
<feature type="region of interest" description="Disordered" evidence="10">
    <location>
        <begin position="139"/>
        <end position="160"/>
    </location>
</feature>
<comment type="pathway">
    <text evidence="2">Amino-acid biosynthesis; L-valine biosynthesis; L-valine from pyruvate: step 2/4.</text>
</comment>
<comment type="caution">
    <text evidence="9">Lacks conserved residue(s) required for the propagation of feature annotation.</text>
</comment>
<keyword evidence="9" id="KW-0560">Oxidoreductase</keyword>
<name>A0A9P1CIC3_9DINO</name>
<dbReference type="InterPro" id="IPR008927">
    <property type="entry name" value="6-PGluconate_DH-like_C_sf"/>
</dbReference>
<dbReference type="GO" id="GO:0009097">
    <property type="term" value="P:isoleucine biosynthetic process"/>
    <property type="evidence" value="ECO:0007669"/>
    <property type="project" value="UniProtKB-UniRule"/>
</dbReference>
<evidence type="ECO:0000256" key="2">
    <source>
        <dbReference type="ARBA" id="ARBA00004864"/>
    </source>
</evidence>
<comment type="pathway">
    <text evidence="3">Amino-acid biosynthesis; L-isoleucine biosynthesis; L-isoleucine from 2-oxobutanoate: step 2/4.</text>
</comment>
<feature type="domain" description="KARI C-terminal knotted" evidence="11">
    <location>
        <begin position="30"/>
        <end position="179"/>
    </location>
</feature>
<evidence type="ECO:0000256" key="9">
    <source>
        <dbReference type="PROSITE-ProRule" id="PRU01198"/>
    </source>
</evidence>
<accession>A0A9P1CIC3</accession>
<dbReference type="InterPro" id="IPR000506">
    <property type="entry name" value="KARI_C"/>
</dbReference>
<evidence type="ECO:0000256" key="5">
    <source>
        <dbReference type="ARBA" id="ARBA00022605"/>
    </source>
</evidence>
<evidence type="ECO:0000259" key="11">
    <source>
        <dbReference type="PROSITE" id="PS51851"/>
    </source>
</evidence>
<dbReference type="Proteomes" id="UP001152797">
    <property type="component" value="Unassembled WGS sequence"/>
</dbReference>
<keyword evidence="6 9" id="KW-0100">Branched-chain amino acid biosynthesis</keyword>
<dbReference type="PROSITE" id="PS51851">
    <property type="entry name" value="KARI_C"/>
    <property type="match status" value="1"/>
</dbReference>
<dbReference type="Gene3D" id="1.10.1040.10">
    <property type="entry name" value="N-(1-d-carboxylethyl)-l-norvaline Dehydrogenase, domain 2"/>
    <property type="match status" value="1"/>
</dbReference>
<comment type="similarity">
    <text evidence="4 9">Belongs to the ketol-acid reductoisomerase family.</text>
</comment>
<dbReference type="EMBL" id="CAMXCT010001559">
    <property type="protein sequence ID" value="CAI3991208.1"/>
    <property type="molecule type" value="Genomic_DNA"/>
</dbReference>
<evidence type="ECO:0000256" key="3">
    <source>
        <dbReference type="ARBA" id="ARBA00004885"/>
    </source>
</evidence>
<reference evidence="13" key="2">
    <citation type="submission" date="2024-04" db="EMBL/GenBank/DDBJ databases">
        <authorList>
            <person name="Chen Y."/>
            <person name="Shah S."/>
            <person name="Dougan E. K."/>
            <person name="Thang M."/>
            <person name="Chan C."/>
        </authorList>
    </citation>
    <scope>NUCLEOTIDE SEQUENCE [LARGE SCALE GENOMIC DNA]</scope>
</reference>
<evidence type="ECO:0000313" key="13">
    <source>
        <dbReference type="EMBL" id="CAL1144583.1"/>
    </source>
</evidence>
<evidence type="ECO:0000256" key="8">
    <source>
        <dbReference type="ARBA" id="ARBA00030593"/>
    </source>
</evidence>
<keyword evidence="9" id="KW-0479">Metal-binding</keyword>
<dbReference type="SUPFAM" id="SSF48179">
    <property type="entry name" value="6-phosphogluconate dehydrogenase C-terminal domain-like"/>
    <property type="match status" value="1"/>
</dbReference>
<evidence type="ECO:0000256" key="6">
    <source>
        <dbReference type="ARBA" id="ARBA00023304"/>
    </source>
</evidence>
<dbReference type="GO" id="GO:0004455">
    <property type="term" value="F:ketol-acid reductoisomerase activity"/>
    <property type="evidence" value="ECO:0007669"/>
    <property type="project" value="UniProtKB-UniRule"/>
</dbReference>
<organism evidence="12">
    <name type="scientific">Cladocopium goreaui</name>
    <dbReference type="NCBI Taxonomy" id="2562237"/>
    <lineage>
        <taxon>Eukaryota</taxon>
        <taxon>Sar</taxon>
        <taxon>Alveolata</taxon>
        <taxon>Dinophyceae</taxon>
        <taxon>Suessiales</taxon>
        <taxon>Symbiodiniaceae</taxon>
        <taxon>Cladocopium</taxon>
    </lineage>
</organism>
<feature type="binding site" evidence="9">
    <location>
        <position position="78"/>
    </location>
    <ligand>
        <name>Mg(2+)</name>
        <dbReference type="ChEBI" id="CHEBI:18420"/>
        <label>2</label>
    </ligand>
</feature>
<evidence type="ECO:0000256" key="7">
    <source>
        <dbReference type="ARBA" id="ARBA00030209"/>
    </source>
</evidence>
<proteinExistence type="inferred from homology"/>
<dbReference type="OrthoDB" id="10255643at2759"/>
<dbReference type="GO" id="GO:0009099">
    <property type="term" value="P:L-valine biosynthetic process"/>
    <property type="evidence" value="ECO:0007669"/>
    <property type="project" value="UniProtKB-UniRule"/>
</dbReference>